<dbReference type="Gene3D" id="3.30.450.80">
    <property type="entry name" value="Transcription factor LuxR-like, autoinducer-binding domain"/>
    <property type="match status" value="1"/>
</dbReference>
<keyword evidence="3" id="KW-0804">Transcription</keyword>
<protein>
    <submittedName>
        <fullName evidence="5">LuxR family transcriptional regulator</fullName>
    </submittedName>
</protein>
<dbReference type="InterPro" id="IPR005143">
    <property type="entry name" value="TF_LuxR_autoind-bd_dom"/>
</dbReference>
<evidence type="ECO:0000313" key="5">
    <source>
        <dbReference type="EMBL" id="TNC46606.1"/>
    </source>
</evidence>
<evidence type="ECO:0000256" key="3">
    <source>
        <dbReference type="ARBA" id="ARBA00023163"/>
    </source>
</evidence>
<dbReference type="GO" id="GO:0003677">
    <property type="term" value="F:DNA binding"/>
    <property type="evidence" value="ECO:0007669"/>
    <property type="project" value="UniProtKB-KW"/>
</dbReference>
<accession>A0A5C4MNU8</accession>
<dbReference type="GO" id="GO:0006355">
    <property type="term" value="P:regulation of DNA-templated transcription"/>
    <property type="evidence" value="ECO:0007669"/>
    <property type="project" value="InterPro"/>
</dbReference>
<evidence type="ECO:0000256" key="2">
    <source>
        <dbReference type="ARBA" id="ARBA00023125"/>
    </source>
</evidence>
<sequence>MSLQSEIDLHTRKLARMAPKGFFFALHIRFAMPLINLQTYPQGWVDLYTEQAYALRDPIIAWGFSTNGIARWSEIGIPDPFNVLGQARDFGMIYGVAVSVGPMKSRTIATASRDDREFKDEEMSAFAAVISHLHDVTEPPTSITPAQIEALRCIAAGHRYAAAAAKLGISESALKARLAAARETLLARTTAEAIQRAKDYRLI</sequence>
<organism evidence="5 6">
    <name type="scientific">Rubellimicrobium rubrum</name>
    <dbReference type="NCBI Taxonomy" id="2585369"/>
    <lineage>
        <taxon>Bacteria</taxon>
        <taxon>Pseudomonadati</taxon>
        <taxon>Pseudomonadota</taxon>
        <taxon>Alphaproteobacteria</taxon>
        <taxon>Rhodobacterales</taxon>
        <taxon>Roseobacteraceae</taxon>
        <taxon>Rubellimicrobium</taxon>
    </lineage>
</organism>
<feature type="domain" description="HTH luxR-type" evidence="4">
    <location>
        <begin position="140"/>
        <end position="197"/>
    </location>
</feature>
<keyword evidence="1" id="KW-0805">Transcription regulation</keyword>
<dbReference type="InterPro" id="IPR036388">
    <property type="entry name" value="WH-like_DNA-bd_sf"/>
</dbReference>
<dbReference type="Gene3D" id="1.10.10.10">
    <property type="entry name" value="Winged helix-like DNA-binding domain superfamily/Winged helix DNA-binding domain"/>
    <property type="match status" value="1"/>
</dbReference>
<dbReference type="SMART" id="SM00421">
    <property type="entry name" value="HTH_LUXR"/>
    <property type="match status" value="1"/>
</dbReference>
<evidence type="ECO:0000259" key="4">
    <source>
        <dbReference type="SMART" id="SM00421"/>
    </source>
</evidence>
<dbReference type="Proteomes" id="UP000305887">
    <property type="component" value="Unassembled WGS sequence"/>
</dbReference>
<proteinExistence type="predicted"/>
<keyword evidence="2" id="KW-0238">DNA-binding</keyword>
<dbReference type="RefSeq" id="WP_139078537.1">
    <property type="nucleotide sequence ID" value="NZ_VDFU01000034.1"/>
</dbReference>
<comment type="caution">
    <text evidence="5">The sequence shown here is derived from an EMBL/GenBank/DDBJ whole genome shotgun (WGS) entry which is preliminary data.</text>
</comment>
<dbReference type="InterPro" id="IPR000792">
    <property type="entry name" value="Tscrpt_reg_LuxR_C"/>
</dbReference>
<dbReference type="OrthoDB" id="7826109at2"/>
<dbReference type="InterPro" id="IPR036693">
    <property type="entry name" value="TF_LuxR_autoind-bd_dom_sf"/>
</dbReference>
<reference evidence="5 6" key="1">
    <citation type="submission" date="2019-06" db="EMBL/GenBank/DDBJ databases">
        <title>YIM 131921 draft genome.</title>
        <authorList>
            <person name="Jiang L."/>
        </authorList>
    </citation>
    <scope>NUCLEOTIDE SEQUENCE [LARGE SCALE GENOMIC DNA]</scope>
    <source>
        <strain evidence="5 6">YIM 131921</strain>
    </source>
</reference>
<dbReference type="InterPro" id="IPR016032">
    <property type="entry name" value="Sig_transdc_resp-reg_C-effctor"/>
</dbReference>
<dbReference type="SUPFAM" id="SSF75516">
    <property type="entry name" value="Pheromone-binding domain of LuxR-like quorum-sensing transcription factors"/>
    <property type="match status" value="1"/>
</dbReference>
<keyword evidence="6" id="KW-1185">Reference proteome</keyword>
<dbReference type="EMBL" id="VDFU01000034">
    <property type="protein sequence ID" value="TNC46606.1"/>
    <property type="molecule type" value="Genomic_DNA"/>
</dbReference>
<gene>
    <name evidence="5" type="ORF">FHG66_18515</name>
</gene>
<evidence type="ECO:0000313" key="6">
    <source>
        <dbReference type="Proteomes" id="UP000305887"/>
    </source>
</evidence>
<dbReference type="Pfam" id="PF03472">
    <property type="entry name" value="Autoind_bind"/>
    <property type="match status" value="1"/>
</dbReference>
<dbReference type="SUPFAM" id="SSF46894">
    <property type="entry name" value="C-terminal effector domain of the bipartite response regulators"/>
    <property type="match status" value="1"/>
</dbReference>
<dbReference type="AlphaFoldDB" id="A0A5C4MNU8"/>
<name>A0A5C4MNU8_9RHOB</name>
<evidence type="ECO:0000256" key="1">
    <source>
        <dbReference type="ARBA" id="ARBA00023015"/>
    </source>
</evidence>